<dbReference type="EMBL" id="JAUCMV010000004">
    <property type="protein sequence ID" value="KAK0405149.1"/>
    <property type="molecule type" value="Genomic_DNA"/>
</dbReference>
<comment type="caution">
    <text evidence="3">The sequence shown here is derived from an EMBL/GenBank/DDBJ whole genome shotgun (WGS) entry which is preliminary data.</text>
</comment>
<name>A0AA39HGX3_9BILA</name>
<evidence type="ECO:0000313" key="3">
    <source>
        <dbReference type="EMBL" id="KAK0405149.1"/>
    </source>
</evidence>
<organism evidence="3 4">
    <name type="scientific">Steinernema hermaphroditum</name>
    <dbReference type="NCBI Taxonomy" id="289476"/>
    <lineage>
        <taxon>Eukaryota</taxon>
        <taxon>Metazoa</taxon>
        <taxon>Ecdysozoa</taxon>
        <taxon>Nematoda</taxon>
        <taxon>Chromadorea</taxon>
        <taxon>Rhabditida</taxon>
        <taxon>Tylenchina</taxon>
        <taxon>Panagrolaimomorpha</taxon>
        <taxon>Strongyloidoidea</taxon>
        <taxon>Steinernematidae</taxon>
        <taxon>Steinernema</taxon>
    </lineage>
</organism>
<dbReference type="AlphaFoldDB" id="A0AA39HGX3"/>
<feature type="compositionally biased region" description="Pro residues" evidence="1">
    <location>
        <begin position="69"/>
        <end position="80"/>
    </location>
</feature>
<reference evidence="3" key="1">
    <citation type="submission" date="2023-06" db="EMBL/GenBank/DDBJ databases">
        <title>Genomic analysis of the entomopathogenic nematode Steinernema hermaphroditum.</title>
        <authorList>
            <person name="Schwarz E.M."/>
            <person name="Heppert J.K."/>
            <person name="Baniya A."/>
            <person name="Schwartz H.T."/>
            <person name="Tan C.-H."/>
            <person name="Antoshechkin I."/>
            <person name="Sternberg P.W."/>
            <person name="Goodrich-Blair H."/>
            <person name="Dillman A.R."/>
        </authorList>
    </citation>
    <scope>NUCLEOTIDE SEQUENCE</scope>
    <source>
        <strain evidence="3">PS9179</strain>
        <tissue evidence="3">Whole animal</tissue>
    </source>
</reference>
<evidence type="ECO:0000313" key="4">
    <source>
        <dbReference type="Proteomes" id="UP001175271"/>
    </source>
</evidence>
<dbReference type="InterPro" id="IPR009030">
    <property type="entry name" value="Growth_fac_rcpt_cys_sf"/>
</dbReference>
<keyword evidence="4" id="KW-1185">Reference proteome</keyword>
<evidence type="ECO:0008006" key="5">
    <source>
        <dbReference type="Google" id="ProtNLM"/>
    </source>
</evidence>
<feature type="signal peptide" evidence="2">
    <location>
        <begin position="1"/>
        <end position="20"/>
    </location>
</feature>
<dbReference type="Proteomes" id="UP001175271">
    <property type="component" value="Unassembled WGS sequence"/>
</dbReference>
<sequence>METLVLLLFLLPLIFVWSRAYEVEGSSPLGHGCTENTDCRPWEFCDTNKQCIPLRKVVLKPVDGDDKPTPPPIGDLPAPPDLNSAGIMNSNMGNESRSRLKEDKTEYRVQSCQGQEVWKPCTSGCERQCHGELLCGATLTGCKEKKADGVCVCQKGFSRSADRQTCKPDVDCPLP</sequence>
<keyword evidence="2" id="KW-0732">Signal</keyword>
<gene>
    <name evidence="3" type="ORF">QR680_017825</name>
</gene>
<protein>
    <recommendedName>
        <fullName evidence="5">TIL domain-containing protein</fullName>
    </recommendedName>
</protein>
<feature type="region of interest" description="Disordered" evidence="1">
    <location>
        <begin position="62"/>
        <end position="100"/>
    </location>
</feature>
<feature type="chain" id="PRO_5041261314" description="TIL domain-containing protein" evidence="2">
    <location>
        <begin position="21"/>
        <end position="175"/>
    </location>
</feature>
<dbReference type="Gene3D" id="2.10.25.10">
    <property type="entry name" value="Laminin"/>
    <property type="match status" value="1"/>
</dbReference>
<feature type="compositionally biased region" description="Polar residues" evidence="1">
    <location>
        <begin position="86"/>
        <end position="95"/>
    </location>
</feature>
<accession>A0AA39HGX3</accession>
<evidence type="ECO:0000256" key="2">
    <source>
        <dbReference type="SAM" id="SignalP"/>
    </source>
</evidence>
<proteinExistence type="predicted"/>
<dbReference type="SUPFAM" id="SSF57184">
    <property type="entry name" value="Growth factor receptor domain"/>
    <property type="match status" value="1"/>
</dbReference>
<evidence type="ECO:0000256" key="1">
    <source>
        <dbReference type="SAM" id="MobiDB-lite"/>
    </source>
</evidence>